<name>A0A1Y6LV26_ZYMTR</name>
<reference evidence="2 3" key="1">
    <citation type="submission" date="2016-10" db="EMBL/GenBank/DDBJ databases">
        <authorList>
            <person name="Varghese N."/>
        </authorList>
    </citation>
    <scope>NUCLEOTIDE SEQUENCE [LARGE SCALE GENOMIC DNA]</scope>
</reference>
<evidence type="ECO:0000313" key="2">
    <source>
        <dbReference type="EMBL" id="SMY28246.1"/>
    </source>
</evidence>
<dbReference type="InterPro" id="IPR052820">
    <property type="entry name" value="PhiA_domain"/>
</dbReference>
<keyword evidence="1" id="KW-0732">Signal</keyword>
<dbReference type="PANTHER" id="PTHR42047:SF1">
    <property type="entry name" value="PROTEIN, PUTATIVE (AFU_ORTHOLOGUE AFUA_6G03560)-RELATED"/>
    <property type="match status" value="1"/>
</dbReference>
<proteinExistence type="predicted"/>
<gene>
    <name evidence="2" type="ORF">ZT1A5_G9691</name>
</gene>
<accession>A0A1Y6LV26</accession>
<dbReference type="PANTHER" id="PTHR42047">
    <property type="entry name" value="PROTEIN, PUTATIVE (AFU_ORTHOLOGUE AFUA_6G03560)-RELATED"/>
    <property type="match status" value="1"/>
</dbReference>
<dbReference type="AlphaFoldDB" id="A0A1Y6LV26"/>
<dbReference type="Proteomes" id="UP000215453">
    <property type="component" value="Chromosome 10"/>
</dbReference>
<dbReference type="EMBL" id="LT882685">
    <property type="protein sequence ID" value="SMY28246.1"/>
    <property type="molecule type" value="Genomic_DNA"/>
</dbReference>
<feature type="signal peptide" evidence="1">
    <location>
        <begin position="1"/>
        <end position="20"/>
    </location>
</feature>
<feature type="chain" id="PRO_5012938520" evidence="1">
    <location>
        <begin position="21"/>
        <end position="192"/>
    </location>
</feature>
<evidence type="ECO:0000256" key="1">
    <source>
        <dbReference type="SAM" id="SignalP"/>
    </source>
</evidence>
<sequence>MKTACALLFAAVAAAGPIRAIPPGTTFDPLPNAPLNFTATALYVGGEVGFPINANDKRFWIGKDTRTFSEEQDKQANTDKTIFSFAEGTGQLNLDVEVPGGQRVYVKDDGQLRFVEAHRVHTDGHGTFTGFDIGDGALLKFENQDWVLCPKEYGSSEFKVWAASRVQDLKEGCVRFEWQNDYTRYPEAWAYY</sequence>
<evidence type="ECO:0000313" key="3">
    <source>
        <dbReference type="Proteomes" id="UP000215453"/>
    </source>
</evidence>
<organism evidence="2 3">
    <name type="scientific">Zymoseptoria tritici ST99CH_1A5</name>
    <dbReference type="NCBI Taxonomy" id="1276529"/>
    <lineage>
        <taxon>Eukaryota</taxon>
        <taxon>Fungi</taxon>
        <taxon>Dikarya</taxon>
        <taxon>Ascomycota</taxon>
        <taxon>Pezizomycotina</taxon>
        <taxon>Dothideomycetes</taxon>
        <taxon>Dothideomycetidae</taxon>
        <taxon>Mycosphaerellales</taxon>
        <taxon>Mycosphaerellaceae</taxon>
        <taxon>Zymoseptoria</taxon>
    </lineage>
</organism>
<protein>
    <submittedName>
        <fullName evidence="2">Uncharacterized protein</fullName>
    </submittedName>
</protein>